<evidence type="ECO:0000256" key="2">
    <source>
        <dbReference type="ARBA" id="ARBA00008872"/>
    </source>
</evidence>
<feature type="active site" description="Proton donor" evidence="8">
    <location>
        <position position="345"/>
    </location>
</feature>
<sequence>MAHALQSERSRRRVNAYRRALYHGAPLYHSVAEIIGDVADDDSVHVIRPNVIAERARTFVAGSPGEVLFAVKANPHPAVLQTIWEAGVRGFDVASMGEIELVHSLFPTARMCFMHPIKSRQSIRRAYALGVRDYAFDHIDELTKIVEETGGAKDLGLFLRLSPRSSGAAYALAGKFGATVMEAQLLMEKARPLCDRLGLTFHVGSQCMIPEDYASAIAIAAELISVTGVKVDMLDVGGGYPVTYPGMTPPPLQDYFDAIEAAVKKEGLTHLSLALEPGRALVADGGATLARIEMRRDQMLYLNDGVYGSLFDAGTPRWRFSTRLWRDGKLVEGDEEAFGFFGPTCDSIDRMEGPFMLPANAQEGDWVEVIGLGAYGLTMTTQFNGFHQGPIVALIDNL</sequence>
<dbReference type="PANTHER" id="PTHR11482:SF6">
    <property type="entry name" value="ORNITHINE DECARBOXYLASE 1-RELATED"/>
    <property type="match status" value="1"/>
</dbReference>
<comment type="catalytic activity">
    <reaction evidence="7">
        <text>L-ornithine + H(+) = putrescine + CO2</text>
        <dbReference type="Rhea" id="RHEA:22964"/>
        <dbReference type="ChEBI" id="CHEBI:15378"/>
        <dbReference type="ChEBI" id="CHEBI:16526"/>
        <dbReference type="ChEBI" id="CHEBI:46911"/>
        <dbReference type="ChEBI" id="CHEBI:326268"/>
        <dbReference type="EC" id="4.1.1.17"/>
    </reaction>
</comment>
<feature type="modified residue" description="N6-(pyridoxal phosphate)lysine" evidence="8">
    <location>
        <position position="72"/>
    </location>
</feature>
<dbReference type="PRINTS" id="PR01179">
    <property type="entry name" value="ODADCRBXLASE"/>
</dbReference>
<accession>A0AAE9XPD4</accession>
<evidence type="ECO:0000259" key="11">
    <source>
        <dbReference type="Pfam" id="PF02784"/>
    </source>
</evidence>
<dbReference type="InterPro" id="IPR002433">
    <property type="entry name" value="Orn_de-COase"/>
</dbReference>
<reference evidence="12" key="1">
    <citation type="submission" date="2023-01" db="EMBL/GenBank/DDBJ databases">
        <title>The genome sequence of Kordiimonadaceae bacterium 6D33.</title>
        <authorList>
            <person name="Liu Y."/>
        </authorList>
    </citation>
    <scope>NUCLEOTIDE SEQUENCE</scope>
    <source>
        <strain evidence="12">6D33</strain>
    </source>
</reference>
<evidence type="ECO:0000313" key="12">
    <source>
        <dbReference type="EMBL" id="WCL53891.1"/>
    </source>
</evidence>
<dbReference type="KEGG" id="gso:PH603_15240"/>
<evidence type="ECO:0000259" key="10">
    <source>
        <dbReference type="Pfam" id="PF00278"/>
    </source>
</evidence>
<comment type="cofactor">
    <cofactor evidence="1 8">
        <name>pyridoxal 5'-phosphate</name>
        <dbReference type="ChEBI" id="CHEBI:597326"/>
    </cofactor>
</comment>
<comment type="similarity">
    <text evidence="2 9">Belongs to the Orn/Lys/Arg decarboxylase class-II family.</text>
</comment>
<dbReference type="EC" id="4.1.1.17" evidence="6"/>
<gene>
    <name evidence="12" type="ORF">PH603_15240</name>
</gene>
<keyword evidence="13" id="KW-1185">Reference proteome</keyword>
<evidence type="ECO:0000256" key="8">
    <source>
        <dbReference type="PIRSR" id="PIRSR600183-50"/>
    </source>
</evidence>
<evidence type="ECO:0000256" key="9">
    <source>
        <dbReference type="RuleBase" id="RU003737"/>
    </source>
</evidence>
<dbReference type="AlphaFoldDB" id="A0AAE9XPD4"/>
<evidence type="ECO:0000256" key="1">
    <source>
        <dbReference type="ARBA" id="ARBA00001933"/>
    </source>
</evidence>
<dbReference type="Pfam" id="PF00278">
    <property type="entry name" value="Orn_DAP_Arg_deC"/>
    <property type="match status" value="1"/>
</dbReference>
<dbReference type="InterPro" id="IPR022643">
    <property type="entry name" value="De-COase2_C"/>
</dbReference>
<dbReference type="PANTHER" id="PTHR11482">
    <property type="entry name" value="ARGININE/DIAMINOPIMELATE/ORNITHINE DECARBOXYLASE"/>
    <property type="match status" value="1"/>
</dbReference>
<keyword evidence="3 8" id="KW-0663">Pyridoxal phosphate</keyword>
<dbReference type="InterPro" id="IPR000183">
    <property type="entry name" value="Orn/DAP/Arg_de-COase"/>
</dbReference>
<evidence type="ECO:0000256" key="6">
    <source>
        <dbReference type="ARBA" id="ARBA00034138"/>
    </source>
</evidence>
<evidence type="ECO:0000256" key="7">
    <source>
        <dbReference type="ARBA" id="ARBA00049127"/>
    </source>
</evidence>
<protein>
    <recommendedName>
        <fullName evidence="6">ornithine decarboxylase</fullName>
        <ecNumber evidence="6">4.1.1.17</ecNumber>
    </recommendedName>
</protein>
<evidence type="ECO:0000256" key="3">
    <source>
        <dbReference type="ARBA" id="ARBA00022898"/>
    </source>
</evidence>
<organism evidence="12 13">
    <name type="scientific">Gimibacter soli</name>
    <dbReference type="NCBI Taxonomy" id="3024400"/>
    <lineage>
        <taxon>Bacteria</taxon>
        <taxon>Pseudomonadati</taxon>
        <taxon>Pseudomonadota</taxon>
        <taxon>Alphaproteobacteria</taxon>
        <taxon>Kordiimonadales</taxon>
        <taxon>Temperatibacteraceae</taxon>
        <taxon>Gimibacter</taxon>
    </lineage>
</organism>
<keyword evidence="4" id="KW-0456">Lyase</keyword>
<dbReference type="InterPro" id="IPR029066">
    <property type="entry name" value="PLP-binding_barrel"/>
</dbReference>
<evidence type="ECO:0000256" key="5">
    <source>
        <dbReference type="ARBA" id="ARBA00034115"/>
    </source>
</evidence>
<proteinExistence type="inferred from homology"/>
<dbReference type="InterPro" id="IPR009006">
    <property type="entry name" value="Ala_racemase/Decarboxylase_C"/>
</dbReference>
<comment type="pathway">
    <text evidence="5">Amine and polyamine biosynthesis; putrescine biosynthesis via L-ornithine pathway; putrescine from L-ornithine: step 1/1.</text>
</comment>
<dbReference type="FunFam" id="3.20.20.10:FF:000008">
    <property type="entry name" value="Ornithine decarboxylase"/>
    <property type="match status" value="1"/>
</dbReference>
<dbReference type="GO" id="GO:0004586">
    <property type="term" value="F:ornithine decarboxylase activity"/>
    <property type="evidence" value="ECO:0007669"/>
    <property type="project" value="UniProtKB-EC"/>
</dbReference>
<evidence type="ECO:0000256" key="4">
    <source>
        <dbReference type="ARBA" id="ARBA00023239"/>
    </source>
</evidence>
<feature type="domain" description="Orn/DAP/Arg decarboxylase 2 C-terminal" evidence="10">
    <location>
        <begin position="292"/>
        <end position="369"/>
    </location>
</feature>
<dbReference type="CDD" id="cd00622">
    <property type="entry name" value="PLPDE_III_ODC"/>
    <property type="match status" value="1"/>
</dbReference>
<dbReference type="RefSeq" id="WP_289503578.1">
    <property type="nucleotide sequence ID" value="NZ_CP116805.1"/>
</dbReference>
<dbReference type="Gene3D" id="2.40.37.10">
    <property type="entry name" value="Lyase, Ornithine Decarboxylase, Chain A, domain 1"/>
    <property type="match status" value="1"/>
</dbReference>
<evidence type="ECO:0000313" key="13">
    <source>
        <dbReference type="Proteomes" id="UP001217500"/>
    </source>
</evidence>
<dbReference type="InterPro" id="IPR022644">
    <property type="entry name" value="De-COase2_N"/>
</dbReference>
<feature type="domain" description="Orn/DAP/Arg decarboxylase 2 N-terminal" evidence="11">
    <location>
        <begin position="64"/>
        <end position="283"/>
    </location>
</feature>
<dbReference type="PROSITE" id="PS00878">
    <property type="entry name" value="ODR_DC_2_1"/>
    <property type="match status" value="1"/>
</dbReference>
<dbReference type="EMBL" id="CP116805">
    <property type="protein sequence ID" value="WCL53891.1"/>
    <property type="molecule type" value="Genomic_DNA"/>
</dbReference>
<dbReference type="Pfam" id="PF02784">
    <property type="entry name" value="Orn_Arg_deC_N"/>
    <property type="match status" value="1"/>
</dbReference>
<dbReference type="Gene3D" id="3.20.20.10">
    <property type="entry name" value="Alanine racemase"/>
    <property type="match status" value="1"/>
</dbReference>
<dbReference type="InterPro" id="IPR022653">
    <property type="entry name" value="De-COase2_pyr-phos_BS"/>
</dbReference>
<dbReference type="PRINTS" id="PR01182">
    <property type="entry name" value="ORNDCRBXLASE"/>
</dbReference>
<dbReference type="GO" id="GO:0005737">
    <property type="term" value="C:cytoplasm"/>
    <property type="evidence" value="ECO:0007669"/>
    <property type="project" value="TreeGrafter"/>
</dbReference>
<dbReference type="SUPFAM" id="SSF51419">
    <property type="entry name" value="PLP-binding barrel"/>
    <property type="match status" value="1"/>
</dbReference>
<dbReference type="SUPFAM" id="SSF50621">
    <property type="entry name" value="Alanine racemase C-terminal domain-like"/>
    <property type="match status" value="1"/>
</dbReference>
<dbReference type="GO" id="GO:0033387">
    <property type="term" value="P:putrescine biosynthetic process from arginine, via ornithine"/>
    <property type="evidence" value="ECO:0007669"/>
    <property type="project" value="TreeGrafter"/>
</dbReference>
<dbReference type="Proteomes" id="UP001217500">
    <property type="component" value="Chromosome"/>
</dbReference>
<name>A0AAE9XPD4_9PROT</name>